<evidence type="ECO:0000256" key="1">
    <source>
        <dbReference type="SAM" id="MobiDB-lite"/>
    </source>
</evidence>
<organism evidence="2 3">
    <name type="scientific">Pleurostoma richardsiae</name>
    <dbReference type="NCBI Taxonomy" id="41990"/>
    <lineage>
        <taxon>Eukaryota</taxon>
        <taxon>Fungi</taxon>
        <taxon>Dikarya</taxon>
        <taxon>Ascomycota</taxon>
        <taxon>Pezizomycotina</taxon>
        <taxon>Sordariomycetes</taxon>
        <taxon>Sordariomycetidae</taxon>
        <taxon>Calosphaeriales</taxon>
        <taxon>Pleurostomataceae</taxon>
        <taxon>Pleurostoma</taxon>
    </lineage>
</organism>
<name>A0AA38VF84_9PEZI</name>
<gene>
    <name evidence="2" type="ORF">NKR23_g5236</name>
</gene>
<comment type="caution">
    <text evidence="2">The sequence shown here is derived from an EMBL/GenBank/DDBJ whole genome shotgun (WGS) entry which is preliminary data.</text>
</comment>
<reference evidence="2" key="1">
    <citation type="submission" date="2022-07" db="EMBL/GenBank/DDBJ databases">
        <title>Fungi with potential for degradation of polypropylene.</title>
        <authorList>
            <person name="Gostincar C."/>
        </authorList>
    </citation>
    <scope>NUCLEOTIDE SEQUENCE</scope>
    <source>
        <strain evidence="2">EXF-13308</strain>
    </source>
</reference>
<dbReference type="EMBL" id="JANBVO010000013">
    <property type="protein sequence ID" value="KAJ9148414.1"/>
    <property type="molecule type" value="Genomic_DNA"/>
</dbReference>
<evidence type="ECO:0000313" key="3">
    <source>
        <dbReference type="Proteomes" id="UP001174694"/>
    </source>
</evidence>
<accession>A0AA38VF84</accession>
<protein>
    <submittedName>
        <fullName evidence="2">Uncharacterized protein</fullName>
    </submittedName>
</protein>
<feature type="compositionally biased region" description="Basic and acidic residues" evidence="1">
    <location>
        <begin position="128"/>
        <end position="138"/>
    </location>
</feature>
<proteinExistence type="predicted"/>
<keyword evidence="3" id="KW-1185">Reference proteome</keyword>
<dbReference type="AlphaFoldDB" id="A0AA38VF84"/>
<feature type="region of interest" description="Disordered" evidence="1">
    <location>
        <begin position="70"/>
        <end position="138"/>
    </location>
</feature>
<sequence length="138" mass="15293">MTDSKKTSLAAKADLTKREVEMLVAMVLAAKDFQPQINWGKFTTYMGYKTIHSAQVSVVTLRKKLRALRAAGPDGNEQEAATAWTPINTPTPRKRKTATAESPSTPSRAQKRPKKQGKDFADGEDDEPRVKSEIEDEC</sequence>
<feature type="compositionally biased region" description="Polar residues" evidence="1">
    <location>
        <begin position="99"/>
        <end position="108"/>
    </location>
</feature>
<evidence type="ECO:0000313" key="2">
    <source>
        <dbReference type="EMBL" id="KAJ9148414.1"/>
    </source>
</evidence>
<dbReference type="Proteomes" id="UP001174694">
    <property type="component" value="Unassembled WGS sequence"/>
</dbReference>